<organism evidence="2 3">
    <name type="scientific">Phialophora macrospora</name>
    <dbReference type="NCBI Taxonomy" id="1851006"/>
    <lineage>
        <taxon>Eukaryota</taxon>
        <taxon>Fungi</taxon>
        <taxon>Dikarya</taxon>
        <taxon>Ascomycota</taxon>
        <taxon>Pezizomycotina</taxon>
        <taxon>Eurotiomycetes</taxon>
        <taxon>Chaetothyriomycetidae</taxon>
        <taxon>Chaetothyriales</taxon>
        <taxon>Herpotrichiellaceae</taxon>
        <taxon>Phialophora</taxon>
    </lineage>
</organism>
<protein>
    <recommendedName>
        <fullName evidence="1">SAP domain-containing protein</fullName>
    </recommendedName>
</protein>
<evidence type="ECO:0000313" key="2">
    <source>
        <dbReference type="EMBL" id="KIW64903.1"/>
    </source>
</evidence>
<sequence>MADPNHLGPQPDTDRMIQSGYAFFEELVKFPNIPALAEGNIIQNSLAHIITQIQHLTTQTQQLTTQTQQFITQTNERFERVDQRFDQLDNKIDTLASRVIANDKNSVARVQNSHLSTPTQRLAPLVNPSTDTPIEEFPARPQDISTMQIQTLVSVLQELGLSTSGGREAKEKRFRQHIGLRPEQPRGA</sequence>
<dbReference type="Gene3D" id="3.90.20.10">
    <property type="match status" value="1"/>
</dbReference>
<dbReference type="AlphaFoldDB" id="A0A0D2FA62"/>
<dbReference type="STRING" id="5601.A0A0D2FA62"/>
<dbReference type="PROSITE" id="PS50800">
    <property type="entry name" value="SAP"/>
    <property type="match status" value="1"/>
</dbReference>
<name>A0A0D2FA62_9EURO</name>
<evidence type="ECO:0000259" key="1">
    <source>
        <dbReference type="PROSITE" id="PS50800"/>
    </source>
</evidence>
<proteinExistence type="predicted"/>
<gene>
    <name evidence="2" type="ORF">PV04_07207</name>
</gene>
<evidence type="ECO:0000313" key="3">
    <source>
        <dbReference type="Proteomes" id="UP000054266"/>
    </source>
</evidence>
<reference evidence="2 3" key="1">
    <citation type="submission" date="2015-01" db="EMBL/GenBank/DDBJ databases">
        <title>The Genome Sequence of Capronia semiimmersa CBS27337.</title>
        <authorList>
            <consortium name="The Broad Institute Genomics Platform"/>
            <person name="Cuomo C."/>
            <person name="de Hoog S."/>
            <person name="Gorbushina A."/>
            <person name="Stielow B."/>
            <person name="Teixiera M."/>
            <person name="Abouelleil A."/>
            <person name="Chapman S.B."/>
            <person name="Priest M."/>
            <person name="Young S.K."/>
            <person name="Wortman J."/>
            <person name="Nusbaum C."/>
            <person name="Birren B."/>
        </authorList>
    </citation>
    <scope>NUCLEOTIDE SEQUENCE [LARGE SCALE GENOMIC DNA]</scope>
    <source>
        <strain evidence="2 3">CBS 27337</strain>
    </source>
</reference>
<feature type="domain" description="SAP" evidence="1">
    <location>
        <begin position="144"/>
        <end position="178"/>
    </location>
</feature>
<keyword evidence="3" id="KW-1185">Reference proteome</keyword>
<dbReference type="Proteomes" id="UP000054266">
    <property type="component" value="Unassembled WGS sequence"/>
</dbReference>
<dbReference type="InterPro" id="IPR003034">
    <property type="entry name" value="SAP_dom"/>
</dbReference>
<dbReference type="HOGENOM" id="CLU_097230_0_1_1"/>
<dbReference type="EMBL" id="KN846960">
    <property type="protein sequence ID" value="KIW64903.1"/>
    <property type="molecule type" value="Genomic_DNA"/>
</dbReference>
<accession>A0A0D2FA62</accession>